<dbReference type="GO" id="GO:0050660">
    <property type="term" value="F:flavin adenine dinucleotide binding"/>
    <property type="evidence" value="ECO:0007669"/>
    <property type="project" value="InterPro"/>
</dbReference>
<keyword evidence="5" id="KW-0560">Oxidoreductase</keyword>
<dbReference type="PANTHER" id="PTHR43884:SF12">
    <property type="entry name" value="ISOVALERYL-COA DEHYDROGENASE, MITOCHONDRIAL-RELATED"/>
    <property type="match status" value="1"/>
</dbReference>
<dbReference type="InterPro" id="IPR046373">
    <property type="entry name" value="Acyl-CoA_Oxase/DH_mid-dom_sf"/>
</dbReference>
<dbReference type="Gene3D" id="2.40.110.10">
    <property type="entry name" value="Butyryl-CoA Dehydrogenase, subunit A, domain 2"/>
    <property type="match status" value="1"/>
</dbReference>
<evidence type="ECO:0000256" key="1">
    <source>
        <dbReference type="ARBA" id="ARBA00001974"/>
    </source>
</evidence>
<dbReference type="InterPro" id="IPR009075">
    <property type="entry name" value="AcylCo_DH/oxidase_C"/>
</dbReference>
<dbReference type="KEGG" id="stac:ABII15_14025"/>
<dbReference type="Pfam" id="PF02770">
    <property type="entry name" value="Acyl-CoA_dh_M"/>
    <property type="match status" value="1"/>
</dbReference>
<comment type="similarity">
    <text evidence="2 5">Belongs to the acyl-CoA dehydrogenase family.</text>
</comment>
<dbReference type="CDD" id="cd00567">
    <property type="entry name" value="ACAD"/>
    <property type="match status" value="1"/>
</dbReference>
<proteinExistence type="inferred from homology"/>
<reference evidence="8" key="1">
    <citation type="submission" date="2024-06" db="EMBL/GenBank/DDBJ databases">
        <title>Streptomyces sp. strain HUAS MG91 genome sequences.</title>
        <authorList>
            <person name="Mo P."/>
        </authorList>
    </citation>
    <scope>NUCLEOTIDE SEQUENCE</scope>
    <source>
        <strain evidence="8">HUAS MG91</strain>
    </source>
</reference>
<dbReference type="RefSeq" id="WP_353942656.1">
    <property type="nucleotide sequence ID" value="NZ_CP159534.1"/>
</dbReference>
<dbReference type="SUPFAM" id="SSF47203">
    <property type="entry name" value="Acyl-CoA dehydrogenase C-terminal domain-like"/>
    <property type="match status" value="1"/>
</dbReference>
<sequence length="372" mass="39725">MTAPASTTAALRERFAEVVPDLRSRALSVDADPTTIGDHLGSPGLELVRGATTPRRYLGSSAPEGIRDLDTDSCLARVVGTVELARGDAAMLTASPGPSLAGAVVDALGSEAQKDYFYDAIADGATWTFFGMTEPGIGSDATMMGTRLEREPTGGYRLFGTKRYISNGTRGAIGAVFARTGPSPLSIRAVLVECPADGFTARPLDMTGLRGARISELEFDGMPVREDMVLGSHLRLSQRGIWGVVRTFNYMRVHIGALALGTALAITEYVQRQRPGFAPADVITARLLAARQVVYDAAASVDHDPDDQRPPSVAKLHATGLAVTVAHWAATALGPASLLEHPLLEKWCRDVYAFEFMDGTSNIQRLQIARDL</sequence>
<dbReference type="SUPFAM" id="SSF56645">
    <property type="entry name" value="Acyl-CoA dehydrogenase NM domain-like"/>
    <property type="match status" value="1"/>
</dbReference>
<evidence type="ECO:0000259" key="7">
    <source>
        <dbReference type="Pfam" id="PF02770"/>
    </source>
</evidence>
<evidence type="ECO:0000256" key="5">
    <source>
        <dbReference type="RuleBase" id="RU362125"/>
    </source>
</evidence>
<evidence type="ECO:0000256" key="3">
    <source>
        <dbReference type="ARBA" id="ARBA00022630"/>
    </source>
</evidence>
<feature type="domain" description="Acyl-CoA dehydrogenase/oxidase C-terminal" evidence="6">
    <location>
        <begin position="284"/>
        <end position="371"/>
    </location>
</feature>
<dbReference type="PANTHER" id="PTHR43884">
    <property type="entry name" value="ACYL-COA DEHYDROGENASE"/>
    <property type="match status" value="1"/>
</dbReference>
<keyword evidence="3 5" id="KW-0285">Flavoprotein</keyword>
<dbReference type="InterPro" id="IPR006091">
    <property type="entry name" value="Acyl-CoA_Oxase/DH_mid-dom"/>
</dbReference>
<keyword evidence="4 5" id="KW-0274">FAD</keyword>
<organism evidence="8">
    <name type="scientific">Streptomyces tabacisoli</name>
    <dbReference type="NCBI Taxonomy" id="3156398"/>
    <lineage>
        <taxon>Bacteria</taxon>
        <taxon>Bacillati</taxon>
        <taxon>Actinomycetota</taxon>
        <taxon>Actinomycetes</taxon>
        <taxon>Kitasatosporales</taxon>
        <taxon>Streptomycetaceae</taxon>
        <taxon>Streptomyces</taxon>
    </lineage>
</organism>
<evidence type="ECO:0000256" key="2">
    <source>
        <dbReference type="ARBA" id="ARBA00009347"/>
    </source>
</evidence>
<evidence type="ECO:0000313" key="8">
    <source>
        <dbReference type="EMBL" id="XCJ71024.1"/>
    </source>
</evidence>
<dbReference type="InterPro" id="IPR036250">
    <property type="entry name" value="AcylCo_DH-like_C"/>
</dbReference>
<dbReference type="InterPro" id="IPR037069">
    <property type="entry name" value="AcylCoA_DH/ox_N_sf"/>
</dbReference>
<feature type="domain" description="Acyl-CoA oxidase/dehydrogenase middle" evidence="7">
    <location>
        <begin position="130"/>
        <end position="221"/>
    </location>
</feature>
<gene>
    <name evidence="8" type="ORF">ABII15_14025</name>
</gene>
<evidence type="ECO:0000259" key="6">
    <source>
        <dbReference type="Pfam" id="PF00441"/>
    </source>
</evidence>
<accession>A0AAU8ISC1</accession>
<evidence type="ECO:0000256" key="4">
    <source>
        <dbReference type="ARBA" id="ARBA00022827"/>
    </source>
</evidence>
<dbReference type="EMBL" id="CP159534">
    <property type="protein sequence ID" value="XCJ71024.1"/>
    <property type="molecule type" value="Genomic_DNA"/>
</dbReference>
<dbReference type="InterPro" id="IPR009100">
    <property type="entry name" value="AcylCoA_DH/oxidase_NM_dom_sf"/>
</dbReference>
<comment type="cofactor">
    <cofactor evidence="1 5">
        <name>FAD</name>
        <dbReference type="ChEBI" id="CHEBI:57692"/>
    </cofactor>
</comment>
<dbReference type="Gene3D" id="1.20.140.10">
    <property type="entry name" value="Butyryl-CoA Dehydrogenase, subunit A, domain 3"/>
    <property type="match status" value="2"/>
</dbReference>
<dbReference type="GO" id="GO:0003995">
    <property type="term" value="F:acyl-CoA dehydrogenase activity"/>
    <property type="evidence" value="ECO:0007669"/>
    <property type="project" value="TreeGrafter"/>
</dbReference>
<protein>
    <submittedName>
        <fullName evidence="8">Acyl-CoA dehydrogenase</fullName>
    </submittedName>
</protein>
<dbReference type="Gene3D" id="1.10.540.10">
    <property type="entry name" value="Acyl-CoA dehydrogenase/oxidase, N-terminal domain"/>
    <property type="match status" value="1"/>
</dbReference>
<dbReference type="AlphaFoldDB" id="A0AAU8ISC1"/>
<dbReference type="Pfam" id="PF00441">
    <property type="entry name" value="Acyl-CoA_dh_1"/>
    <property type="match status" value="1"/>
</dbReference>
<name>A0AAU8ISC1_9ACTN</name>